<evidence type="ECO:0000313" key="1">
    <source>
        <dbReference type="EMBL" id="XCH24425.1"/>
    </source>
</evidence>
<accession>A0AAU8FK58</accession>
<sequence>MMKKHLLSCDWGTSSFRLRLVNVADRDVVGEVTTPNGVGAVYNAWQEEHAATGVPRGQYYRSVISTQIAALSRQTGLDTGGNAHRAFRYGLVVDRYAGTALCPLALFRGRKPSGNGAL</sequence>
<organism evidence="1">
    <name type="scientific">Dyadobacter sp. 676</name>
    <dbReference type="NCBI Taxonomy" id="3088362"/>
    <lineage>
        <taxon>Bacteria</taxon>
        <taxon>Pseudomonadati</taxon>
        <taxon>Bacteroidota</taxon>
        <taxon>Cytophagia</taxon>
        <taxon>Cytophagales</taxon>
        <taxon>Spirosomataceae</taxon>
        <taxon>Dyadobacter</taxon>
    </lineage>
</organism>
<dbReference type="RefSeq" id="WP_353719743.1">
    <property type="nucleotide sequence ID" value="NZ_CP159289.1"/>
</dbReference>
<evidence type="ECO:0008006" key="2">
    <source>
        <dbReference type="Google" id="ProtNLM"/>
    </source>
</evidence>
<dbReference type="AlphaFoldDB" id="A0AAU8FK58"/>
<dbReference type="Gene3D" id="3.30.420.300">
    <property type="entry name" value="2-keto-3-deoxy-galactonokinase, substrate binding domain"/>
    <property type="match status" value="1"/>
</dbReference>
<dbReference type="InterPro" id="IPR042258">
    <property type="entry name" value="DGOK_N"/>
</dbReference>
<gene>
    <name evidence="1" type="ORF">ABV298_29695</name>
</gene>
<name>A0AAU8FK58_9BACT</name>
<protein>
    <recommendedName>
        <fullName evidence="2">2-dehydro-3-deoxygalactonokinase</fullName>
    </recommendedName>
</protein>
<reference evidence="1" key="1">
    <citation type="submission" date="2024-06" db="EMBL/GenBank/DDBJ databases">
        <title>Sequencing and assembly of the genome of Dyadobacter sp. strain 676, a symbiont of Cyamopsis tetragonoloba.</title>
        <authorList>
            <person name="Guro P."/>
            <person name="Sazanova A."/>
            <person name="Kuznetsova I."/>
            <person name="Belimov A."/>
            <person name="Safronova V."/>
        </authorList>
    </citation>
    <scope>NUCLEOTIDE SEQUENCE</scope>
    <source>
        <strain evidence="1">676</strain>
    </source>
</reference>
<dbReference type="EMBL" id="CP159289">
    <property type="protein sequence ID" value="XCH24425.1"/>
    <property type="molecule type" value="Genomic_DNA"/>
</dbReference>
<proteinExistence type="predicted"/>